<keyword evidence="2" id="KW-0175">Coiled coil</keyword>
<evidence type="ECO:0000313" key="7">
    <source>
        <dbReference type="Proteomes" id="UP000199227"/>
    </source>
</evidence>
<dbReference type="InterPro" id="IPR058792">
    <property type="entry name" value="Beta-barrel_RND_2"/>
</dbReference>
<dbReference type="Proteomes" id="UP000199227">
    <property type="component" value="Unassembled WGS sequence"/>
</dbReference>
<keyword evidence="3" id="KW-0472">Membrane</keyword>
<evidence type="ECO:0000259" key="4">
    <source>
        <dbReference type="Pfam" id="PF25954"/>
    </source>
</evidence>
<dbReference type="SUPFAM" id="SSF111369">
    <property type="entry name" value="HlyD-like secretion proteins"/>
    <property type="match status" value="1"/>
</dbReference>
<keyword evidence="3" id="KW-0812">Transmembrane</keyword>
<dbReference type="PANTHER" id="PTHR30469:SF33">
    <property type="entry name" value="SLR1207 PROTEIN"/>
    <property type="match status" value="1"/>
</dbReference>
<feature type="coiled-coil region" evidence="2">
    <location>
        <begin position="97"/>
        <end position="124"/>
    </location>
</feature>
<organism evidence="6 7">
    <name type="scientific">Hydrogenimonas thermophila</name>
    <dbReference type="NCBI Taxonomy" id="223786"/>
    <lineage>
        <taxon>Bacteria</taxon>
        <taxon>Pseudomonadati</taxon>
        <taxon>Campylobacterota</taxon>
        <taxon>Epsilonproteobacteria</taxon>
        <taxon>Campylobacterales</taxon>
        <taxon>Hydrogenimonadaceae</taxon>
        <taxon>Hydrogenimonas</taxon>
    </lineage>
</organism>
<keyword evidence="3" id="KW-1133">Transmembrane helix</keyword>
<dbReference type="Gene3D" id="2.40.420.20">
    <property type="match status" value="1"/>
</dbReference>
<dbReference type="GO" id="GO:0015562">
    <property type="term" value="F:efflux transmembrane transporter activity"/>
    <property type="evidence" value="ECO:0007669"/>
    <property type="project" value="TreeGrafter"/>
</dbReference>
<dbReference type="EMBL" id="FOXB01000057">
    <property type="protein sequence ID" value="SFP91943.1"/>
    <property type="molecule type" value="Genomic_DNA"/>
</dbReference>
<comment type="similarity">
    <text evidence="1">Belongs to the membrane fusion protein (MFP) (TC 8.A.1) family.</text>
</comment>
<feature type="transmembrane region" description="Helical" evidence="3">
    <location>
        <begin position="7"/>
        <end position="27"/>
    </location>
</feature>
<dbReference type="PANTHER" id="PTHR30469">
    <property type="entry name" value="MULTIDRUG RESISTANCE PROTEIN MDTA"/>
    <property type="match status" value="1"/>
</dbReference>
<keyword evidence="7" id="KW-1185">Reference proteome</keyword>
<evidence type="ECO:0000259" key="5">
    <source>
        <dbReference type="Pfam" id="PF25973"/>
    </source>
</evidence>
<reference evidence="6 7" key="1">
    <citation type="submission" date="2016-10" db="EMBL/GenBank/DDBJ databases">
        <authorList>
            <person name="de Groot N.N."/>
        </authorList>
    </citation>
    <scope>NUCLEOTIDE SEQUENCE [LARGE SCALE GENOMIC DNA]</scope>
    <source>
        <strain evidence="6 7">EP1-55-1</strain>
    </source>
</reference>
<feature type="domain" description="CusB-like beta-barrel" evidence="4">
    <location>
        <begin position="229"/>
        <end position="288"/>
    </location>
</feature>
<dbReference type="STRING" id="223786.SAMN05216234_1575"/>
<proteinExistence type="inferred from homology"/>
<dbReference type="AlphaFoldDB" id="A0A1I5U9I5"/>
<dbReference type="NCBIfam" id="TIGR01730">
    <property type="entry name" value="RND_mfp"/>
    <property type="match status" value="1"/>
</dbReference>
<name>A0A1I5U9I5_9BACT</name>
<dbReference type="GO" id="GO:1990281">
    <property type="term" value="C:efflux pump complex"/>
    <property type="evidence" value="ECO:0007669"/>
    <property type="project" value="TreeGrafter"/>
</dbReference>
<sequence>MQKFSKYIILAILLIVGATIFYKKVYIPKVTYKTVKSIKGDLSVQVFGIGNVGAKDIYKITSQTGGKIVKILTDEGQWVKKGDLLVTIDSIDIPQQLQEAKIAVKKAKSEMIATQKELNSLIAQKYLAEITYKRYEKLNKQSFISKAEYDKAKMDLEVIKSQIEATKAHILSAKLELSKSQKAVDALKEKLLRYKIYSPCYGYVISKDAQIAQSVSPSQNILQIVDSKTVWVKTYIDEKISGNIKVGQKAVIKLRSQPNKEFLGEVKRIVAQSDKVTQEREVDVAFNNVPIPFYINEQAEVTINTKTYTDVVKIPTKALSYYNEKMGVWIKKENRAHFLQIQLIARGNEEIAVSGLNEGVTLLIQSTKNKPLKEGATIIND</sequence>
<dbReference type="Pfam" id="PF25954">
    <property type="entry name" value="Beta-barrel_RND_2"/>
    <property type="match status" value="1"/>
</dbReference>
<dbReference type="Gene3D" id="1.10.287.470">
    <property type="entry name" value="Helix hairpin bin"/>
    <property type="match status" value="1"/>
</dbReference>
<dbReference type="InterPro" id="IPR058647">
    <property type="entry name" value="BSH_CzcB-like"/>
</dbReference>
<dbReference type="Gene3D" id="2.40.50.100">
    <property type="match status" value="1"/>
</dbReference>
<dbReference type="RefSeq" id="WP_092914107.1">
    <property type="nucleotide sequence ID" value="NZ_CP136592.1"/>
</dbReference>
<feature type="domain" description="CzcB-like barrel-sandwich hybrid" evidence="5">
    <location>
        <begin position="58"/>
        <end position="226"/>
    </location>
</feature>
<gene>
    <name evidence="6" type="ORF">SAMN05216234_1575</name>
</gene>
<evidence type="ECO:0000256" key="2">
    <source>
        <dbReference type="SAM" id="Coils"/>
    </source>
</evidence>
<dbReference type="Pfam" id="PF25973">
    <property type="entry name" value="BSH_CzcB"/>
    <property type="match status" value="1"/>
</dbReference>
<evidence type="ECO:0000256" key="3">
    <source>
        <dbReference type="SAM" id="Phobius"/>
    </source>
</evidence>
<accession>A0A1I5U9I5</accession>
<dbReference type="Gene3D" id="2.40.30.170">
    <property type="match status" value="1"/>
</dbReference>
<evidence type="ECO:0000313" key="6">
    <source>
        <dbReference type="EMBL" id="SFP91943.1"/>
    </source>
</evidence>
<protein>
    <submittedName>
        <fullName evidence="6">RND family efflux transporter, MFP subunit</fullName>
    </submittedName>
</protein>
<dbReference type="OrthoDB" id="9806939at2"/>
<dbReference type="InterPro" id="IPR006143">
    <property type="entry name" value="RND_pump_MFP"/>
</dbReference>
<evidence type="ECO:0000256" key="1">
    <source>
        <dbReference type="ARBA" id="ARBA00009477"/>
    </source>
</evidence>